<evidence type="ECO:0000256" key="13">
    <source>
        <dbReference type="PIRSR" id="PIRSR600760-2"/>
    </source>
</evidence>
<proteinExistence type="inferred from homology"/>
<evidence type="ECO:0000313" key="14">
    <source>
        <dbReference type="EMBL" id="OEU17810.1"/>
    </source>
</evidence>
<evidence type="ECO:0000313" key="15">
    <source>
        <dbReference type="Proteomes" id="UP000095751"/>
    </source>
</evidence>
<keyword evidence="3" id="KW-0452">Lithium</keyword>
<dbReference type="PROSITE" id="PS00630">
    <property type="entry name" value="IMP_2"/>
    <property type="match status" value="1"/>
</dbReference>
<dbReference type="PANTHER" id="PTHR43028">
    <property type="entry name" value="3'(2'),5'-BISPHOSPHATE NUCLEOTIDASE 1"/>
    <property type="match status" value="1"/>
</dbReference>
<dbReference type="EC" id="3.1.3.57" evidence="10"/>
<evidence type="ECO:0000256" key="7">
    <source>
        <dbReference type="ARBA" id="ARBA00041815"/>
    </source>
</evidence>
<evidence type="ECO:0000256" key="11">
    <source>
        <dbReference type="ARBA" id="ARBA00044544"/>
    </source>
</evidence>
<sequence>MTSSDLSEQSIFVPDKKEENDELCNDYDSCGHLEALCIVTLKACIEVTPAIEALYDSINNNDGNTKTKADDSVFTIADGLVQYILTEVLSLNQVVGEIVGEEDCIVNLTSKPYTVDDFIIPIEFETIIEDTTSKIKKIQQEWFSSLSFSEQKQQSNYYQSLTAFIDPIDGTREFSTQKGEQCTVCVGFADTRTGRPVAGVVYRPLSKPQSTWAVGAKDENYASSSLLQQQKVDNDNDDLSGSLLTTNGRISPFLESIMDELQYKRVCSGGAGNKMLMLLEGQGTAYIQDRGVSRWDTCAAQAVLEANGGVLYKLDQFMSMSTSMSNNNDITEDNDDTLLSYTYRKTNKNLDFVPDSALLTKYNAADGKGGIEQRLAVTASEVKPYSNLCGLMALDKSKNNLKSKTEILDGLKRAAKSSPPAFD</sequence>
<dbReference type="InterPro" id="IPR020550">
    <property type="entry name" value="Inositol_monophosphatase_CS"/>
</dbReference>
<dbReference type="GO" id="GO:0008441">
    <property type="term" value="F:3'(2'),5'-bisphosphate nucleotidase activity"/>
    <property type="evidence" value="ECO:0007669"/>
    <property type="project" value="UniProtKB-EC"/>
</dbReference>
<dbReference type="Gene3D" id="3.30.540.10">
    <property type="entry name" value="Fructose-1,6-Bisphosphatase, subunit A, domain 1"/>
    <property type="match status" value="1"/>
</dbReference>
<feature type="binding site" evidence="13">
    <location>
        <position position="168"/>
    </location>
    <ligand>
        <name>Mg(2+)</name>
        <dbReference type="ChEBI" id="CHEBI:18420"/>
        <label>1</label>
        <note>catalytic</note>
    </ligand>
</feature>
<evidence type="ECO:0000256" key="9">
    <source>
        <dbReference type="ARBA" id="ARBA00044478"/>
    </source>
</evidence>
<dbReference type="Gene3D" id="3.40.190.80">
    <property type="match status" value="1"/>
</dbReference>
<comment type="similarity">
    <text evidence="1">Belongs to the inositol monophosphatase superfamily.</text>
</comment>
<dbReference type="InterPro" id="IPR000760">
    <property type="entry name" value="Inositol_monophosphatase-like"/>
</dbReference>
<dbReference type="SUPFAM" id="SSF56655">
    <property type="entry name" value="Carbohydrate phosphatase"/>
    <property type="match status" value="1"/>
</dbReference>
<dbReference type="Pfam" id="PF00459">
    <property type="entry name" value="Inositol_P"/>
    <property type="match status" value="1"/>
</dbReference>
<dbReference type="KEGG" id="fcy:FRACYDRAFT_238236"/>
<evidence type="ECO:0000256" key="10">
    <source>
        <dbReference type="ARBA" id="ARBA00044519"/>
    </source>
</evidence>
<dbReference type="PROSITE" id="PS00629">
    <property type="entry name" value="IMP_1"/>
    <property type="match status" value="1"/>
</dbReference>
<dbReference type="InParanoid" id="A0A1E7FI12"/>
<keyword evidence="5 13" id="KW-0460">Magnesium</keyword>
<dbReference type="InterPro" id="IPR020583">
    <property type="entry name" value="Inositol_monoP_metal-BS"/>
</dbReference>
<evidence type="ECO:0000256" key="6">
    <source>
        <dbReference type="ARBA" id="ARBA00040342"/>
    </source>
</evidence>
<comment type="catalytic activity">
    <reaction evidence="8">
        <text>1D-myo-inositol 1,3,4-trisphosphate + H2O = 1D-myo-inositol 3,4-bisphosphate + phosphate</text>
        <dbReference type="Rhea" id="RHEA:70319"/>
        <dbReference type="ChEBI" id="CHEBI:15377"/>
        <dbReference type="ChEBI" id="CHEBI:43474"/>
        <dbReference type="ChEBI" id="CHEBI:58414"/>
        <dbReference type="ChEBI" id="CHEBI:83241"/>
    </reaction>
    <physiologicalReaction direction="left-to-right" evidence="8">
        <dbReference type="Rhea" id="RHEA:70320"/>
    </physiologicalReaction>
</comment>
<dbReference type="PANTHER" id="PTHR43028:SF5">
    <property type="entry name" value="3'(2'),5'-BISPHOSPHATE NUCLEOTIDASE 1"/>
    <property type="match status" value="1"/>
</dbReference>
<organism evidence="14 15">
    <name type="scientific">Fragilariopsis cylindrus CCMP1102</name>
    <dbReference type="NCBI Taxonomy" id="635003"/>
    <lineage>
        <taxon>Eukaryota</taxon>
        <taxon>Sar</taxon>
        <taxon>Stramenopiles</taxon>
        <taxon>Ochrophyta</taxon>
        <taxon>Bacillariophyta</taxon>
        <taxon>Bacillariophyceae</taxon>
        <taxon>Bacillariophycidae</taxon>
        <taxon>Bacillariales</taxon>
        <taxon>Bacillariaceae</taxon>
        <taxon>Fragilariopsis</taxon>
    </lineage>
</organism>
<dbReference type="AlphaFoldDB" id="A0A1E7FI12"/>
<dbReference type="GO" id="GO:0004441">
    <property type="term" value="F:inositol-1,4-bisphosphate 1-phosphatase activity"/>
    <property type="evidence" value="ECO:0007669"/>
    <property type="project" value="UniProtKB-EC"/>
</dbReference>
<name>A0A1E7FI12_9STRA</name>
<gene>
    <name evidence="14" type="ORF">FRACYDRAFT_238236</name>
</gene>
<evidence type="ECO:0000256" key="2">
    <source>
        <dbReference type="ARBA" id="ARBA00012633"/>
    </source>
</evidence>
<keyword evidence="4 13" id="KW-0479">Metal-binding</keyword>
<feature type="binding site" evidence="13">
    <location>
        <position position="296"/>
    </location>
    <ligand>
        <name>Mg(2+)</name>
        <dbReference type="ChEBI" id="CHEBI:18420"/>
        <label>1</label>
        <note>catalytic</note>
    </ligand>
</feature>
<comment type="cofactor">
    <cofactor evidence="13">
        <name>Mg(2+)</name>
        <dbReference type="ChEBI" id="CHEBI:18420"/>
    </cofactor>
</comment>
<dbReference type="EC" id="3.1.3.7" evidence="2"/>
<evidence type="ECO:0000256" key="1">
    <source>
        <dbReference type="ARBA" id="ARBA00009759"/>
    </source>
</evidence>
<reference evidence="14 15" key="1">
    <citation type="submission" date="2016-09" db="EMBL/GenBank/DDBJ databases">
        <title>Extensive genetic diversity and differential bi-allelic expression allows diatom success in the polar Southern Ocean.</title>
        <authorList>
            <consortium name="DOE Joint Genome Institute"/>
            <person name="Mock T."/>
            <person name="Otillar R.P."/>
            <person name="Strauss J."/>
            <person name="Dupont C."/>
            <person name="Frickenhaus S."/>
            <person name="Maumus F."/>
            <person name="Mcmullan M."/>
            <person name="Sanges R."/>
            <person name="Schmutz J."/>
            <person name="Toseland A."/>
            <person name="Valas R."/>
            <person name="Veluchamy A."/>
            <person name="Ward B.J."/>
            <person name="Allen A."/>
            <person name="Barry K."/>
            <person name="Falciatore A."/>
            <person name="Ferrante M."/>
            <person name="Fortunato A.E."/>
            <person name="Gloeckner G."/>
            <person name="Gruber A."/>
            <person name="Hipkin R."/>
            <person name="Janech M."/>
            <person name="Kroth P."/>
            <person name="Leese F."/>
            <person name="Lindquist E."/>
            <person name="Lyon B.R."/>
            <person name="Martin J."/>
            <person name="Mayer C."/>
            <person name="Parker M."/>
            <person name="Quesneville H."/>
            <person name="Raymond J."/>
            <person name="Uhlig C."/>
            <person name="Valentin K.U."/>
            <person name="Worden A.Z."/>
            <person name="Armbrust E.V."/>
            <person name="Bowler C."/>
            <person name="Green B."/>
            <person name="Moulton V."/>
            <person name="Van Oosterhout C."/>
            <person name="Grigoriev I."/>
        </authorList>
    </citation>
    <scope>NUCLEOTIDE SEQUENCE [LARGE SCALE GENOMIC DNA]</scope>
    <source>
        <strain evidence="14 15">CCMP1102</strain>
    </source>
</reference>
<comment type="catalytic activity">
    <reaction evidence="9">
        <text>1D-myo-inositol 1,4-bisphosphate + H2O = 1D-myo-inositol 4-phosphate + phosphate</text>
        <dbReference type="Rhea" id="RHEA:15553"/>
        <dbReference type="ChEBI" id="CHEBI:15377"/>
        <dbReference type="ChEBI" id="CHEBI:43474"/>
        <dbReference type="ChEBI" id="CHEBI:58282"/>
        <dbReference type="ChEBI" id="CHEBI:58469"/>
        <dbReference type="EC" id="3.1.3.57"/>
    </reaction>
    <physiologicalReaction direction="left-to-right" evidence="9">
        <dbReference type="Rhea" id="RHEA:15554"/>
    </physiologicalReaction>
</comment>
<evidence type="ECO:0000256" key="8">
    <source>
        <dbReference type="ARBA" id="ARBA00044465"/>
    </source>
</evidence>
<feature type="binding site" evidence="13">
    <location>
        <position position="101"/>
    </location>
    <ligand>
        <name>Mg(2+)</name>
        <dbReference type="ChEBI" id="CHEBI:18420"/>
        <label>1</label>
        <note>catalytic</note>
    </ligand>
</feature>
<evidence type="ECO:0000256" key="4">
    <source>
        <dbReference type="ARBA" id="ARBA00022723"/>
    </source>
</evidence>
<dbReference type="Proteomes" id="UP000095751">
    <property type="component" value="Unassembled WGS sequence"/>
</dbReference>
<feature type="binding site" evidence="13">
    <location>
        <position position="166"/>
    </location>
    <ligand>
        <name>Mg(2+)</name>
        <dbReference type="ChEBI" id="CHEBI:18420"/>
        <label>1</label>
        <note>catalytic</note>
    </ligand>
</feature>
<dbReference type="OrthoDB" id="10254945at2759"/>
<evidence type="ECO:0000256" key="5">
    <source>
        <dbReference type="ARBA" id="ARBA00022842"/>
    </source>
</evidence>
<evidence type="ECO:0000256" key="3">
    <source>
        <dbReference type="ARBA" id="ARBA00022671"/>
    </source>
</evidence>
<feature type="binding site" evidence="13">
    <location>
        <position position="169"/>
    </location>
    <ligand>
        <name>Mg(2+)</name>
        <dbReference type="ChEBI" id="CHEBI:18420"/>
        <label>1</label>
        <note>catalytic</note>
    </ligand>
</feature>
<dbReference type="EMBL" id="KV784357">
    <property type="protein sequence ID" value="OEU17810.1"/>
    <property type="molecule type" value="Genomic_DNA"/>
</dbReference>
<dbReference type="GO" id="GO:0046854">
    <property type="term" value="P:phosphatidylinositol phosphate biosynthetic process"/>
    <property type="evidence" value="ECO:0007669"/>
    <property type="project" value="InterPro"/>
</dbReference>
<evidence type="ECO:0000256" key="12">
    <source>
        <dbReference type="ARBA" id="ARBA00044554"/>
    </source>
</evidence>
<accession>A0A1E7FI12</accession>
<dbReference type="InterPro" id="IPR050725">
    <property type="entry name" value="CysQ/Inositol_MonoPase"/>
</dbReference>
<keyword evidence="15" id="KW-1185">Reference proteome</keyword>
<protein>
    <recommendedName>
        <fullName evidence="6">3'(2'),5'-bisphosphate nucleotidase 1</fullName>
        <ecNumber evidence="10">3.1.3.57</ecNumber>
        <ecNumber evidence="2">3.1.3.7</ecNumber>
    </recommendedName>
    <alternativeName>
        <fullName evidence="11">3'-phosphoadenosine 5'-phosphate phosphatase</fullName>
    </alternativeName>
    <alternativeName>
        <fullName evidence="7">Bisphosphate 3'-nucleotidase 1</fullName>
    </alternativeName>
    <alternativeName>
        <fullName evidence="12">Inositol-polyphosphate 1-phosphatase</fullName>
    </alternativeName>
</protein>
<dbReference type="GO" id="GO:0046872">
    <property type="term" value="F:metal ion binding"/>
    <property type="evidence" value="ECO:0007669"/>
    <property type="project" value="UniProtKB-KW"/>
</dbReference>